<feature type="compositionally biased region" description="Low complexity" evidence="3">
    <location>
        <begin position="519"/>
        <end position="537"/>
    </location>
</feature>
<feature type="compositionally biased region" description="Low complexity" evidence="3">
    <location>
        <begin position="337"/>
        <end position="349"/>
    </location>
</feature>
<dbReference type="InterPro" id="IPR055129">
    <property type="entry name" value="YEATS_dom"/>
</dbReference>
<comment type="caution">
    <text evidence="5">The sequence shown here is derived from an EMBL/GenBank/DDBJ whole genome shotgun (WGS) entry which is preliminary data.</text>
</comment>
<feature type="compositionally biased region" description="Basic and acidic residues" evidence="3">
    <location>
        <begin position="1028"/>
        <end position="1037"/>
    </location>
</feature>
<feature type="domain" description="YEATS" evidence="4">
    <location>
        <begin position="4"/>
        <end position="177"/>
    </location>
</feature>
<evidence type="ECO:0000259" key="4">
    <source>
        <dbReference type="PROSITE" id="PS51037"/>
    </source>
</evidence>
<dbReference type="PROSITE" id="PS51037">
    <property type="entry name" value="YEATS"/>
    <property type="match status" value="1"/>
</dbReference>
<dbReference type="CDD" id="cd16908">
    <property type="entry name" value="YEATS_Yaf9_like"/>
    <property type="match status" value="1"/>
</dbReference>
<evidence type="ECO:0000256" key="1">
    <source>
        <dbReference type="ARBA" id="ARBA00023242"/>
    </source>
</evidence>
<feature type="compositionally biased region" description="Low complexity" evidence="3">
    <location>
        <begin position="760"/>
        <end position="777"/>
    </location>
</feature>
<dbReference type="PANTHER" id="PTHR23195">
    <property type="entry name" value="YEATS DOMAIN"/>
    <property type="match status" value="1"/>
</dbReference>
<feature type="region of interest" description="Disordered" evidence="3">
    <location>
        <begin position="872"/>
        <end position="1165"/>
    </location>
</feature>
<dbReference type="GO" id="GO:0000785">
    <property type="term" value="C:chromatin"/>
    <property type="evidence" value="ECO:0007669"/>
    <property type="project" value="UniProtKB-ARBA"/>
</dbReference>
<feature type="compositionally biased region" description="Polar residues" evidence="3">
    <location>
        <begin position="369"/>
        <end position="385"/>
    </location>
</feature>
<feature type="compositionally biased region" description="Polar residues" evidence="3">
    <location>
        <begin position="936"/>
        <end position="954"/>
    </location>
</feature>
<sequence length="1340" mass="146109">MTERVRGVSVHRPIIYGNYSVLLTPTERGSAPSDHTHRWTVAVRSAASPEGKTDQTGGADDLTHFIKRVNFKLHETYPSPNRSIETPPFEVTETGWGEFDIPIRITFVAESGEKAITLIHHLKLHPWLPPATSPDPAGAAGALTAASPTRDPIHAWQYDEIVFTDPPATFMKILLDHPPTPLPKIKRRPANPPHVAHPASLAVTARGAPEFSLALEKEEAERLEAARKAVAEQTDRMRAELTETEKELESIRAAVAELEGHGPAPTATKRLAQSSLAARPLRSKRSPDPNEILDLTQSTSPTPSQLDSPQSSKKRKLVVTVPDRSPTRGAQRDPFGSSLSPLSDRLSPSSPAPKPRPEPFATPAKPDESQSLIVSPSPIQNQRSLLSMPDDPDEIIESSQTQYLHLRFTPSSQRIATVDAGHVSAPVFTPVSNRTRGRHGEVTSRQIEAETSHILDHSPTVFHVPSSQGEASKSPTPRKRNWASIDDSEIPIFSKPAELGIPGDTPAGSSTRGPDNDVSPLTATTSTKTPSKTRLLSVNTPASRFASPRPLRTPRYPDKLDHIPSSQGEPTLEATELGTAESPPKPPKQTGAGIALLPCVPSSSPSGQSHQKDAPLAPQQGGPPLPVSNFDHAAPRSSHHDTYYDPPSSPTDLPSPGRLMSSLGFGASEEVGKVPAPRLTQAPTPMTRVEKRAFAPGLLIPPNRDHMSAFSRADRSPSRMSDKSPSRRSSQTVIPSSQPAHDSSPPPDYDIDPRRHAFNQSRLQSLLQPPLQVQPPSAFGSRVSSHSKPSIDSNRQYFTAPTHRSTDDSSQSLPPSQSPIKGSRVDPNQSAAGVQGVFGMLGFGSEADIQEDIQTGAHQIPIEEDLEPHISVYHDLPPSSPPPQTPPHERSRESSPDSYLVPAGEAVKRKHFVQKTSLKDYSLTQDFEAARKRSKTTPSSVRDGSTSKFNQIFSSPIRGMNQMDLDSSPIRDSRLSGKRQAGTNKSRTQTRNRIASGRGSAVSTRSRRVQKNLEPLESQSPGPSRTPESARMRKDPDNEIVESSDTEEAMQFEPLQSPQKAPTSACSVARRTNNTRPLEDASITSRKHGRSPVSIHGDDDDEICEKQPMTPARTERLPSSVSPSPIRIRGSPPVQDTRMATPPSENTQTQEESETPWESLRPSQSVSQVFERRLIEETKAVEAKKGVPLRIEQEVEGQDAQKIEDQEMKQMQGVGGAEGGDGEAESLERPVRPVAVSFDPRSPTNVSNNTPQMPPWFTASTPRSRRVTGREIYIVTPTKAPKRTPASARRGRSVMTPSSMAEEDEDPDQEYTYVDETFNPTESQQSFLNRILQGPDSEID</sequence>
<feature type="compositionally biased region" description="Polar residues" evidence="3">
    <location>
        <begin position="465"/>
        <end position="475"/>
    </location>
</feature>
<keyword evidence="1 2" id="KW-0539">Nucleus</keyword>
<comment type="subcellular location">
    <subcellularLocation>
        <location evidence="2">Nucleus</location>
    </subcellularLocation>
</comment>
<feature type="compositionally biased region" description="Polar residues" evidence="3">
    <location>
        <begin position="727"/>
        <end position="741"/>
    </location>
</feature>
<feature type="compositionally biased region" description="Polar residues" evidence="3">
    <location>
        <begin position="782"/>
        <end position="803"/>
    </location>
</feature>
<dbReference type="GO" id="GO:0005634">
    <property type="term" value="C:nucleus"/>
    <property type="evidence" value="ECO:0007669"/>
    <property type="project" value="UniProtKB-SubCell"/>
</dbReference>
<evidence type="ECO:0000256" key="3">
    <source>
        <dbReference type="SAM" id="MobiDB-lite"/>
    </source>
</evidence>
<feature type="region of interest" description="Disordered" evidence="3">
    <location>
        <begin position="457"/>
        <end position="831"/>
    </location>
</feature>
<reference evidence="5 6" key="1">
    <citation type="journal article" date="2019" name="Fungal Biol. Biotechnol.">
        <title>Draft genome sequence of fastidious pathogen Ceratobasidium theobromae, which causes vascular-streak dieback in Theobroma cacao.</title>
        <authorList>
            <person name="Ali S.S."/>
            <person name="Asman A."/>
            <person name="Shao J."/>
            <person name="Firmansyah A.P."/>
            <person name="Susilo A.W."/>
            <person name="Rosmana A."/>
            <person name="McMahon P."/>
            <person name="Junaid M."/>
            <person name="Guest D."/>
            <person name="Kheng T.Y."/>
            <person name="Meinhardt L.W."/>
            <person name="Bailey B.A."/>
        </authorList>
    </citation>
    <scope>NUCLEOTIDE SEQUENCE [LARGE SCALE GENOMIC DNA]</scope>
    <source>
        <strain evidence="5 6">CT2</strain>
    </source>
</reference>
<dbReference type="OrthoDB" id="16041at2759"/>
<name>A0A5N5QN83_9AGAM</name>
<feature type="compositionally biased region" description="Basic and acidic residues" evidence="3">
    <location>
        <begin position="703"/>
        <end position="725"/>
    </location>
</feature>
<protein>
    <recommendedName>
        <fullName evidence="4">YEATS domain-containing protein</fullName>
    </recommendedName>
</protein>
<evidence type="ECO:0000256" key="2">
    <source>
        <dbReference type="PROSITE-ProRule" id="PRU00376"/>
    </source>
</evidence>
<feature type="compositionally biased region" description="Pro residues" evidence="3">
    <location>
        <begin position="350"/>
        <end position="360"/>
    </location>
</feature>
<dbReference type="Proteomes" id="UP000383932">
    <property type="component" value="Unassembled WGS sequence"/>
</dbReference>
<feature type="compositionally biased region" description="Polar residues" evidence="3">
    <location>
        <begin position="295"/>
        <end position="311"/>
    </location>
</feature>
<feature type="compositionally biased region" description="Polar residues" evidence="3">
    <location>
        <begin position="1242"/>
        <end position="1251"/>
    </location>
</feature>
<organism evidence="5 6">
    <name type="scientific">Ceratobasidium theobromae</name>
    <dbReference type="NCBI Taxonomy" id="1582974"/>
    <lineage>
        <taxon>Eukaryota</taxon>
        <taxon>Fungi</taxon>
        <taxon>Dikarya</taxon>
        <taxon>Basidiomycota</taxon>
        <taxon>Agaricomycotina</taxon>
        <taxon>Agaricomycetes</taxon>
        <taxon>Cantharellales</taxon>
        <taxon>Ceratobasidiaceae</taxon>
        <taxon>Ceratobasidium</taxon>
    </lineage>
</organism>
<evidence type="ECO:0000313" key="6">
    <source>
        <dbReference type="Proteomes" id="UP000383932"/>
    </source>
</evidence>
<proteinExistence type="predicted"/>
<dbReference type="InterPro" id="IPR038704">
    <property type="entry name" value="YEAST_sf"/>
</dbReference>
<dbReference type="GO" id="GO:0006355">
    <property type="term" value="P:regulation of DNA-templated transcription"/>
    <property type="evidence" value="ECO:0007669"/>
    <property type="project" value="InterPro"/>
</dbReference>
<feature type="region of interest" description="Disordered" evidence="3">
    <location>
        <begin position="259"/>
        <end position="391"/>
    </location>
</feature>
<dbReference type="EMBL" id="SSOP01000042">
    <property type="protein sequence ID" value="KAB5593230.1"/>
    <property type="molecule type" value="Genomic_DNA"/>
</dbReference>
<feature type="compositionally biased region" description="Low complexity" evidence="3">
    <location>
        <begin position="809"/>
        <end position="819"/>
    </location>
</feature>
<evidence type="ECO:0000313" key="5">
    <source>
        <dbReference type="EMBL" id="KAB5593230.1"/>
    </source>
</evidence>
<feature type="compositionally biased region" description="Polar residues" evidence="3">
    <location>
        <begin position="1017"/>
        <end position="1027"/>
    </location>
</feature>
<accession>A0A5N5QN83</accession>
<feature type="compositionally biased region" description="Polar residues" evidence="3">
    <location>
        <begin position="981"/>
        <end position="993"/>
    </location>
</feature>
<gene>
    <name evidence="5" type="ORF">CTheo_3312</name>
</gene>
<feature type="compositionally biased region" description="Polar residues" evidence="3">
    <location>
        <begin position="1054"/>
        <end position="1076"/>
    </location>
</feature>
<feature type="compositionally biased region" description="Low complexity" evidence="3">
    <location>
        <begin position="1118"/>
        <end position="1134"/>
    </location>
</feature>
<dbReference type="Pfam" id="PF03366">
    <property type="entry name" value="YEATS"/>
    <property type="match status" value="1"/>
</dbReference>
<feature type="region of interest" description="Disordered" evidence="3">
    <location>
        <begin position="1209"/>
        <end position="1228"/>
    </location>
</feature>
<feature type="compositionally biased region" description="Acidic residues" evidence="3">
    <location>
        <begin position="1038"/>
        <end position="1050"/>
    </location>
</feature>
<dbReference type="Gene3D" id="2.60.40.1970">
    <property type="entry name" value="YEATS domain"/>
    <property type="match status" value="1"/>
</dbReference>
<feature type="region of interest" description="Disordered" evidence="3">
    <location>
        <begin position="1234"/>
        <end position="1309"/>
    </location>
</feature>
<keyword evidence="6" id="KW-1185">Reference proteome</keyword>
<dbReference type="InterPro" id="IPR005033">
    <property type="entry name" value="YEATS"/>
</dbReference>